<comment type="caution">
    <text evidence="2">The sequence shown here is derived from an EMBL/GenBank/DDBJ whole genome shotgun (WGS) entry which is preliminary data.</text>
</comment>
<dbReference type="Proteomes" id="UP000567179">
    <property type="component" value="Unassembled WGS sequence"/>
</dbReference>
<feature type="region of interest" description="Disordered" evidence="1">
    <location>
        <begin position="1"/>
        <end position="50"/>
    </location>
</feature>
<name>A0A8H5BRF5_9AGAR</name>
<gene>
    <name evidence="2" type="ORF">D9619_013454</name>
</gene>
<sequence length="407" mass="45861">MTHGNPPSHGTTRRTRPPVLRDEGPDGETPMDVDGLIFAQPQTPGADDDLMNTADTEAEVVEKIENVPPLSDAEEDDHFRYEPASDSLHRVPTPKLTAKSKFVEEHARRWSESYCLPYFDLCRMVVIEPMHNLFLGVVKTRSYHIWVKLGVLCKTKELARVHAILASMKLLARLAPLAICESFSRNIDNIAVQRRTALIALQAAQRRAEVAEACPAAAEMRTRNTVASRPVRSRKPTARAQMMIRNQTQPKRKTHTDEEQQQIGDDTPCNLSAEDPANFLKLCLAIQILVKWRNTVESLYKLHSGLWTLTRVLNILYERLNKVPKSYKSNNLGAASYKHRSFENFIAPFRKHEYSLDSNLKEIAAALRRASDDDRGAVQAFAQETEEVNECGGIFFQLSIDASSGRT</sequence>
<evidence type="ECO:0000256" key="1">
    <source>
        <dbReference type="SAM" id="MobiDB-lite"/>
    </source>
</evidence>
<evidence type="ECO:0000313" key="2">
    <source>
        <dbReference type="EMBL" id="KAF5328157.1"/>
    </source>
</evidence>
<feature type="region of interest" description="Disordered" evidence="1">
    <location>
        <begin position="244"/>
        <end position="263"/>
    </location>
</feature>
<keyword evidence="3" id="KW-1185">Reference proteome</keyword>
<evidence type="ECO:0000313" key="3">
    <source>
        <dbReference type="Proteomes" id="UP000567179"/>
    </source>
</evidence>
<protein>
    <submittedName>
        <fullName evidence="2">Uncharacterized protein</fullName>
    </submittedName>
</protein>
<accession>A0A8H5BRF5</accession>
<dbReference type="AlphaFoldDB" id="A0A8H5BRF5"/>
<organism evidence="2 3">
    <name type="scientific">Psilocybe cf. subviscida</name>
    <dbReference type="NCBI Taxonomy" id="2480587"/>
    <lineage>
        <taxon>Eukaryota</taxon>
        <taxon>Fungi</taxon>
        <taxon>Dikarya</taxon>
        <taxon>Basidiomycota</taxon>
        <taxon>Agaricomycotina</taxon>
        <taxon>Agaricomycetes</taxon>
        <taxon>Agaricomycetidae</taxon>
        <taxon>Agaricales</taxon>
        <taxon>Agaricineae</taxon>
        <taxon>Strophariaceae</taxon>
        <taxon>Psilocybe</taxon>
    </lineage>
</organism>
<reference evidence="2 3" key="1">
    <citation type="journal article" date="2020" name="ISME J.">
        <title>Uncovering the hidden diversity of litter-decomposition mechanisms in mushroom-forming fungi.</title>
        <authorList>
            <person name="Floudas D."/>
            <person name="Bentzer J."/>
            <person name="Ahren D."/>
            <person name="Johansson T."/>
            <person name="Persson P."/>
            <person name="Tunlid A."/>
        </authorList>
    </citation>
    <scope>NUCLEOTIDE SEQUENCE [LARGE SCALE GENOMIC DNA]</scope>
    <source>
        <strain evidence="2 3">CBS 101986</strain>
    </source>
</reference>
<dbReference type="EMBL" id="JAACJJ010000005">
    <property type="protein sequence ID" value="KAF5328157.1"/>
    <property type="molecule type" value="Genomic_DNA"/>
</dbReference>
<dbReference type="OrthoDB" id="3269001at2759"/>
<proteinExistence type="predicted"/>